<dbReference type="OrthoDB" id="9800332at2"/>
<dbReference type="Proteomes" id="UP000066549">
    <property type="component" value="Chromosome"/>
</dbReference>
<proteinExistence type="inferred from homology"/>
<feature type="binding site" evidence="11">
    <location>
        <begin position="12"/>
        <end position="17"/>
    </location>
    <ligand>
        <name>ATP</name>
        <dbReference type="ChEBI" id="CHEBI:30616"/>
    </ligand>
</feature>
<evidence type="ECO:0000256" key="11">
    <source>
        <dbReference type="HAMAP-Rule" id="MF_00109"/>
    </source>
</evidence>
<feature type="binding site" evidence="11">
    <location>
        <position position="80"/>
    </location>
    <ligand>
        <name>substrate</name>
    </ligand>
</feature>
<evidence type="ECO:0000256" key="1">
    <source>
        <dbReference type="ARBA" id="ARBA00004842"/>
    </source>
</evidence>
<feature type="binding site" evidence="11">
    <location>
        <position position="138"/>
    </location>
    <ligand>
        <name>substrate</name>
    </ligand>
</feature>
<keyword evidence="4 11" id="KW-0028">Amino-acid biosynthesis</keyword>
<dbReference type="GO" id="GO:0008652">
    <property type="term" value="P:amino acid biosynthetic process"/>
    <property type="evidence" value="ECO:0007669"/>
    <property type="project" value="UniProtKB-KW"/>
</dbReference>
<feature type="binding site" evidence="11">
    <location>
        <position position="34"/>
    </location>
    <ligand>
        <name>substrate</name>
    </ligand>
</feature>
<reference evidence="12 13" key="1">
    <citation type="submission" date="2015-03" db="EMBL/GenBank/DDBJ databases">
        <title>Comparative analysis of the OM43 clade including a novel species from Red Sea uncovers genomic and metabolic diversity among marine methylotrophs.</title>
        <authorList>
            <person name="Jimenez-Infante F."/>
            <person name="Ngugi D.K."/>
            <person name="Vinu M."/>
            <person name="Alam I."/>
            <person name="Kamau A."/>
            <person name="Blom J."/>
            <person name="Bajic V.B."/>
            <person name="Stingl U."/>
        </authorList>
    </citation>
    <scope>NUCLEOTIDE SEQUENCE [LARGE SCALE GENOMIC DNA]</scope>
    <source>
        <strain evidence="12 13">MBRSH7</strain>
    </source>
</reference>
<comment type="caution">
    <text evidence="11">Lacks conserved residue(s) required for the propagation of feature annotation.</text>
</comment>
<evidence type="ECO:0000256" key="2">
    <source>
        <dbReference type="ARBA" id="ARBA00006997"/>
    </source>
</evidence>
<protein>
    <recommendedName>
        <fullName evidence="3 11">Shikimate kinase</fullName>
        <shortName evidence="11">SK</shortName>
        <ecNumber evidence="3 11">2.7.1.71</ecNumber>
    </recommendedName>
</protein>
<evidence type="ECO:0000256" key="8">
    <source>
        <dbReference type="ARBA" id="ARBA00022840"/>
    </source>
</evidence>
<keyword evidence="11" id="KW-0479">Metal-binding</keyword>
<dbReference type="GO" id="GO:0000287">
    <property type="term" value="F:magnesium ion binding"/>
    <property type="evidence" value="ECO:0007669"/>
    <property type="project" value="UniProtKB-UniRule"/>
</dbReference>
<dbReference type="PRINTS" id="PR01100">
    <property type="entry name" value="SHIKIMTKNASE"/>
</dbReference>
<dbReference type="GO" id="GO:0009073">
    <property type="term" value="P:aromatic amino acid family biosynthetic process"/>
    <property type="evidence" value="ECO:0007669"/>
    <property type="project" value="UniProtKB-KW"/>
</dbReference>
<keyword evidence="7 11" id="KW-0418">Kinase</keyword>
<dbReference type="GO" id="GO:0005524">
    <property type="term" value="F:ATP binding"/>
    <property type="evidence" value="ECO:0007669"/>
    <property type="project" value="UniProtKB-UniRule"/>
</dbReference>
<comment type="subunit">
    <text evidence="11">Monomer.</text>
</comment>
<evidence type="ECO:0000313" key="13">
    <source>
        <dbReference type="Proteomes" id="UP000066549"/>
    </source>
</evidence>
<comment type="pathway">
    <text evidence="1 11">Metabolic intermediate biosynthesis; chorismate biosynthesis; chorismate from D-erythrose 4-phosphate and phosphoenolpyruvate: step 5/7.</text>
</comment>
<comment type="similarity">
    <text evidence="2 11">Belongs to the shikimate kinase family.</text>
</comment>
<sequence>MVSKIILVGMMGAGKTTIGKLLSNKLGYDFIDLDKIIEEKSGVKINTIFEIEGEAGFRERELQVLSDSIEKDKVIISTGGGIVTNEKSRAQLIKHNTLVIYLKANLQTLCNRLKNDNSRPILNVDDKEQVIERILEEREPYYQYLADMDVDTSHMKSIDVVKFIIKKMDAI</sequence>
<dbReference type="EMBL" id="CP011002">
    <property type="protein sequence ID" value="AKO65919.1"/>
    <property type="molecule type" value="Genomic_DNA"/>
</dbReference>
<keyword evidence="11" id="KW-0963">Cytoplasm</keyword>
<comment type="cofactor">
    <cofactor evidence="11">
        <name>Mg(2+)</name>
        <dbReference type="ChEBI" id="CHEBI:18420"/>
    </cofactor>
    <text evidence="11">Binds 1 Mg(2+) ion per subunit.</text>
</comment>
<keyword evidence="13" id="KW-1185">Reference proteome</keyword>
<dbReference type="Gene3D" id="3.40.50.300">
    <property type="entry name" value="P-loop containing nucleotide triphosphate hydrolases"/>
    <property type="match status" value="1"/>
</dbReference>
<keyword evidence="9 11" id="KW-0057">Aromatic amino acid biosynthesis</keyword>
<dbReference type="PANTHER" id="PTHR21087">
    <property type="entry name" value="SHIKIMATE KINASE"/>
    <property type="match status" value="1"/>
</dbReference>
<feature type="binding site" evidence="11">
    <location>
        <position position="119"/>
    </location>
    <ligand>
        <name>ATP</name>
        <dbReference type="ChEBI" id="CHEBI:30616"/>
    </ligand>
</feature>
<dbReference type="SUPFAM" id="SSF52540">
    <property type="entry name" value="P-loop containing nucleoside triphosphate hydrolases"/>
    <property type="match status" value="1"/>
</dbReference>
<evidence type="ECO:0000256" key="6">
    <source>
        <dbReference type="ARBA" id="ARBA00022741"/>
    </source>
</evidence>
<dbReference type="HAMAP" id="MF_00109">
    <property type="entry name" value="Shikimate_kinase"/>
    <property type="match status" value="1"/>
</dbReference>
<evidence type="ECO:0000313" key="12">
    <source>
        <dbReference type="EMBL" id="AKO65919.1"/>
    </source>
</evidence>
<feature type="binding site" evidence="11">
    <location>
        <position position="16"/>
    </location>
    <ligand>
        <name>Mg(2+)</name>
        <dbReference type="ChEBI" id="CHEBI:18420"/>
    </ligand>
</feature>
<evidence type="ECO:0000256" key="10">
    <source>
        <dbReference type="ARBA" id="ARBA00048567"/>
    </source>
</evidence>
<keyword evidence="5 11" id="KW-0808">Transferase</keyword>
<dbReference type="GO" id="GO:0005829">
    <property type="term" value="C:cytosol"/>
    <property type="evidence" value="ECO:0007669"/>
    <property type="project" value="TreeGrafter"/>
</dbReference>
<feature type="binding site" evidence="11">
    <location>
        <position position="58"/>
    </location>
    <ligand>
        <name>substrate</name>
    </ligand>
</feature>
<dbReference type="AlphaFoldDB" id="A0A0H4IZJ1"/>
<dbReference type="InterPro" id="IPR023000">
    <property type="entry name" value="Shikimate_kinase_CS"/>
</dbReference>
<keyword evidence="8 11" id="KW-0067">ATP-binding</keyword>
<dbReference type="CDD" id="cd00464">
    <property type="entry name" value="SK"/>
    <property type="match status" value="1"/>
</dbReference>
<dbReference type="InterPro" id="IPR027417">
    <property type="entry name" value="P-loop_NTPase"/>
</dbReference>
<comment type="function">
    <text evidence="11">Catalyzes the specific phosphorylation of the 3-hydroxyl group of shikimic acid using ATP as a cosubstrate.</text>
</comment>
<comment type="catalytic activity">
    <reaction evidence="10 11">
        <text>shikimate + ATP = 3-phosphoshikimate + ADP + H(+)</text>
        <dbReference type="Rhea" id="RHEA:13121"/>
        <dbReference type="ChEBI" id="CHEBI:15378"/>
        <dbReference type="ChEBI" id="CHEBI:30616"/>
        <dbReference type="ChEBI" id="CHEBI:36208"/>
        <dbReference type="ChEBI" id="CHEBI:145989"/>
        <dbReference type="ChEBI" id="CHEBI:456216"/>
        <dbReference type="EC" id="2.7.1.71"/>
    </reaction>
</comment>
<accession>A0A0H4IZJ1</accession>
<dbReference type="GO" id="GO:0009423">
    <property type="term" value="P:chorismate biosynthetic process"/>
    <property type="evidence" value="ECO:0007669"/>
    <property type="project" value="UniProtKB-UniRule"/>
</dbReference>
<evidence type="ECO:0000256" key="3">
    <source>
        <dbReference type="ARBA" id="ARBA00012154"/>
    </source>
</evidence>
<dbReference type="InterPro" id="IPR031322">
    <property type="entry name" value="Shikimate/glucono_kinase"/>
</dbReference>
<dbReference type="PANTHER" id="PTHR21087:SF16">
    <property type="entry name" value="SHIKIMATE KINASE 1, CHLOROPLASTIC"/>
    <property type="match status" value="1"/>
</dbReference>
<dbReference type="PROSITE" id="PS01128">
    <property type="entry name" value="SHIKIMATE_KINASE"/>
    <property type="match status" value="1"/>
</dbReference>
<dbReference type="Pfam" id="PF01202">
    <property type="entry name" value="SKI"/>
    <property type="match status" value="1"/>
</dbReference>
<dbReference type="GO" id="GO:0004765">
    <property type="term" value="F:shikimate kinase activity"/>
    <property type="evidence" value="ECO:0007669"/>
    <property type="project" value="UniProtKB-UniRule"/>
</dbReference>
<evidence type="ECO:0000256" key="4">
    <source>
        <dbReference type="ARBA" id="ARBA00022605"/>
    </source>
</evidence>
<dbReference type="InterPro" id="IPR000623">
    <property type="entry name" value="Shikimate_kinase/TSH1"/>
</dbReference>
<dbReference type="UniPathway" id="UPA00053">
    <property type="reaction ID" value="UER00088"/>
</dbReference>
<keyword evidence="11" id="KW-0460">Magnesium</keyword>
<name>A0A0H4IZJ1_9PROT</name>
<dbReference type="EC" id="2.7.1.71" evidence="3 11"/>
<dbReference type="PATRIC" id="fig|1623450.3.peg.830"/>
<evidence type="ECO:0000256" key="9">
    <source>
        <dbReference type="ARBA" id="ARBA00023141"/>
    </source>
</evidence>
<keyword evidence="6 11" id="KW-0547">Nucleotide-binding</keyword>
<evidence type="ECO:0000256" key="5">
    <source>
        <dbReference type="ARBA" id="ARBA00022679"/>
    </source>
</evidence>
<organism evidence="12 13">
    <name type="scientific">Methylophilales bacterium MBRS-H7</name>
    <dbReference type="NCBI Taxonomy" id="1623450"/>
    <lineage>
        <taxon>Bacteria</taxon>
        <taxon>Pseudomonadati</taxon>
        <taxon>Pseudomonadota</taxon>
        <taxon>Betaproteobacteria</taxon>
        <taxon>Nitrosomonadales</taxon>
        <taxon>OM43 clade</taxon>
    </lineage>
</organism>
<gene>
    <name evidence="11" type="primary">aroK</name>
    <name evidence="12" type="ORF">VI33_04185</name>
</gene>
<evidence type="ECO:0000256" key="7">
    <source>
        <dbReference type="ARBA" id="ARBA00022777"/>
    </source>
</evidence>
<comment type="subcellular location">
    <subcellularLocation>
        <location evidence="11">Cytoplasm</location>
    </subcellularLocation>
</comment>